<organism evidence="1 2">
    <name type="scientific">Siccirubricoccus deserti</name>
    <dbReference type="NCBI Taxonomy" id="2013562"/>
    <lineage>
        <taxon>Bacteria</taxon>
        <taxon>Pseudomonadati</taxon>
        <taxon>Pseudomonadota</taxon>
        <taxon>Alphaproteobacteria</taxon>
        <taxon>Acetobacterales</taxon>
        <taxon>Roseomonadaceae</taxon>
        <taxon>Siccirubricoccus</taxon>
    </lineage>
</organism>
<dbReference type="AlphaFoldDB" id="A0A9X0R3N7"/>
<evidence type="ECO:0000313" key="1">
    <source>
        <dbReference type="EMBL" id="MBC4017932.1"/>
    </source>
</evidence>
<protein>
    <submittedName>
        <fullName evidence="1">Uncharacterized protein</fullName>
    </submittedName>
</protein>
<reference evidence="1" key="1">
    <citation type="submission" date="2020-08" db="EMBL/GenBank/DDBJ databases">
        <authorList>
            <person name="Hu Y."/>
            <person name="Nguyen S.V."/>
            <person name="Li F."/>
            <person name="Fanning S."/>
        </authorList>
    </citation>
    <scope>NUCLEOTIDE SEQUENCE</scope>
    <source>
        <strain evidence="1">SYSU D8009</strain>
    </source>
</reference>
<keyword evidence="2" id="KW-1185">Reference proteome</keyword>
<dbReference type="EMBL" id="JACOMF010000038">
    <property type="protein sequence ID" value="MBC4017932.1"/>
    <property type="molecule type" value="Genomic_DNA"/>
</dbReference>
<evidence type="ECO:0000313" key="2">
    <source>
        <dbReference type="Proteomes" id="UP000600101"/>
    </source>
</evidence>
<gene>
    <name evidence="1" type="ORF">H7965_21765</name>
</gene>
<dbReference type="Proteomes" id="UP000600101">
    <property type="component" value="Unassembled WGS sequence"/>
</dbReference>
<sequence length="149" mass="15677">MAGSEDQRQWCIRVLNLDPAGASGNRGEPILGVWRDAKEAVDARLEALGRTLRGLGDPDLDQIAQYGLFGLTGGGQTVALMAALQDYDRAAPADRAAAAAAVGKAVGAYRAMLHSSPLAEALDDNPFGVEIGLLDTMDVAFRQIITAIR</sequence>
<proteinExistence type="predicted"/>
<name>A0A9X0R3N7_9PROT</name>
<accession>A0A9X0R3N7</accession>
<dbReference type="RefSeq" id="WP_186772689.1">
    <property type="nucleotide sequence ID" value="NZ_JACOMF010000038.1"/>
</dbReference>
<comment type="caution">
    <text evidence="1">The sequence shown here is derived from an EMBL/GenBank/DDBJ whole genome shotgun (WGS) entry which is preliminary data.</text>
</comment>